<feature type="chain" id="PRO_5046745905" evidence="2">
    <location>
        <begin position="23"/>
        <end position="323"/>
    </location>
</feature>
<comment type="caution">
    <text evidence="3">The sequence shown here is derived from an EMBL/GenBank/DDBJ whole genome shotgun (WGS) entry which is preliminary data.</text>
</comment>
<dbReference type="SUPFAM" id="SSF53850">
    <property type="entry name" value="Periplasmic binding protein-like II"/>
    <property type="match status" value="1"/>
</dbReference>
<dbReference type="Gene3D" id="3.40.190.10">
    <property type="entry name" value="Periplasmic binding protein-like II"/>
    <property type="match status" value="1"/>
</dbReference>
<keyword evidence="3" id="KW-0675">Receptor</keyword>
<gene>
    <name evidence="3" type="ORF">J2X09_005237</name>
</gene>
<organism evidence="3 4">
    <name type="scientific">Hydrogenophaga laconesensis</name>
    <dbReference type="NCBI Taxonomy" id="1805971"/>
    <lineage>
        <taxon>Bacteria</taxon>
        <taxon>Pseudomonadati</taxon>
        <taxon>Pseudomonadota</taxon>
        <taxon>Betaproteobacteria</taxon>
        <taxon>Burkholderiales</taxon>
        <taxon>Comamonadaceae</taxon>
        <taxon>Hydrogenophaga</taxon>
    </lineage>
</organism>
<dbReference type="Gene3D" id="3.40.190.150">
    <property type="entry name" value="Bordetella uptake gene, domain 1"/>
    <property type="match status" value="1"/>
</dbReference>
<dbReference type="InterPro" id="IPR005064">
    <property type="entry name" value="BUG"/>
</dbReference>
<dbReference type="Proteomes" id="UP001265550">
    <property type="component" value="Unassembled WGS sequence"/>
</dbReference>
<protein>
    <submittedName>
        <fullName evidence="3">Tripartite-type tricarboxylate transporter receptor subunit TctC</fullName>
    </submittedName>
</protein>
<dbReference type="PIRSF" id="PIRSF017082">
    <property type="entry name" value="YflP"/>
    <property type="match status" value="1"/>
</dbReference>
<sequence>MQLNRRNVLIAGLAGLAVPAFADNYPNRAIRLIVPYPPGGSFDVAGRAIALRLGAELGQTVVVENMAGGGGVVGTAVVARAQADGYTLGLASGSTMTIPIAVGKKISYEPLKDLTPIGIATYNLLVIAVRSDSPFQTLGDLIEHARQNPKTLTYGSAGQASTNHLEGERLNQFAGIELTHVAYRGAGPALNDLLGGQVNIGILGVASVVPHAKTGRLRVLAVLDNKRFAELPDAPSAPEALKGYSQDVPSWISLIGPAGLPAPMVARLNAAMVKSVKDPGTAKALETHGMPTVGSTPQQFADQLRKDIEVWSAVVKARKIVVD</sequence>
<name>A0ABU1VIZ2_9BURK</name>
<dbReference type="RefSeq" id="WP_204735821.1">
    <property type="nucleotide sequence ID" value="NZ_JAVDWE010000026.1"/>
</dbReference>
<evidence type="ECO:0000256" key="2">
    <source>
        <dbReference type="SAM" id="SignalP"/>
    </source>
</evidence>
<keyword evidence="4" id="KW-1185">Reference proteome</keyword>
<evidence type="ECO:0000313" key="3">
    <source>
        <dbReference type="EMBL" id="MDR7097461.1"/>
    </source>
</evidence>
<evidence type="ECO:0000256" key="1">
    <source>
        <dbReference type="ARBA" id="ARBA00006987"/>
    </source>
</evidence>
<feature type="signal peptide" evidence="2">
    <location>
        <begin position="1"/>
        <end position="22"/>
    </location>
</feature>
<evidence type="ECO:0000313" key="4">
    <source>
        <dbReference type="Proteomes" id="UP001265550"/>
    </source>
</evidence>
<dbReference type="EMBL" id="JAVDWE010000026">
    <property type="protein sequence ID" value="MDR7097461.1"/>
    <property type="molecule type" value="Genomic_DNA"/>
</dbReference>
<dbReference type="CDD" id="cd07012">
    <property type="entry name" value="PBP2_Bug_TTT"/>
    <property type="match status" value="1"/>
</dbReference>
<reference evidence="3 4" key="1">
    <citation type="submission" date="2023-07" db="EMBL/GenBank/DDBJ databases">
        <title>Sorghum-associated microbial communities from plants grown in Nebraska, USA.</title>
        <authorList>
            <person name="Schachtman D."/>
        </authorList>
    </citation>
    <scope>NUCLEOTIDE SEQUENCE [LARGE SCALE GENOMIC DNA]</scope>
    <source>
        <strain evidence="3 4">BE240</strain>
    </source>
</reference>
<dbReference type="Pfam" id="PF03401">
    <property type="entry name" value="TctC"/>
    <property type="match status" value="1"/>
</dbReference>
<comment type="similarity">
    <text evidence="1">Belongs to the UPF0065 (bug) family.</text>
</comment>
<dbReference type="PANTHER" id="PTHR42928">
    <property type="entry name" value="TRICARBOXYLATE-BINDING PROTEIN"/>
    <property type="match status" value="1"/>
</dbReference>
<keyword evidence="2" id="KW-0732">Signal</keyword>
<dbReference type="InterPro" id="IPR042100">
    <property type="entry name" value="Bug_dom1"/>
</dbReference>
<accession>A0ABU1VIZ2</accession>
<proteinExistence type="inferred from homology"/>
<dbReference type="PANTHER" id="PTHR42928:SF5">
    <property type="entry name" value="BLR1237 PROTEIN"/>
    <property type="match status" value="1"/>
</dbReference>